<organism evidence="9 10">
    <name type="scientific">Anaerotruncus massiliensis</name>
    <name type="common">ex Liu et al. 2021</name>
    <dbReference type="NCBI Taxonomy" id="2321404"/>
    <lineage>
        <taxon>Bacteria</taxon>
        <taxon>Bacillati</taxon>
        <taxon>Bacillota</taxon>
        <taxon>Clostridia</taxon>
        <taxon>Eubacteriales</taxon>
        <taxon>Oscillospiraceae</taxon>
        <taxon>Anaerotruncus</taxon>
    </lineage>
</organism>
<reference evidence="9 10" key="1">
    <citation type="submission" date="2018-10" db="EMBL/GenBank/DDBJ databases">
        <title>Anaerotruncus faecis sp. nov., isolated from human feces.</title>
        <authorList>
            <person name="Wang Y.-J."/>
        </authorList>
    </citation>
    <scope>NUCLEOTIDE SEQUENCE [LARGE SCALE GENOMIC DNA]</scope>
    <source>
        <strain evidence="9 10">22A2-44</strain>
    </source>
</reference>
<dbReference type="GO" id="GO:0006465">
    <property type="term" value="P:signal peptide processing"/>
    <property type="evidence" value="ECO:0007669"/>
    <property type="project" value="InterPro"/>
</dbReference>
<dbReference type="GO" id="GO:0005886">
    <property type="term" value="C:plasma membrane"/>
    <property type="evidence" value="ECO:0007669"/>
    <property type="project" value="UniProtKB-SubCell"/>
</dbReference>
<dbReference type="InterPro" id="IPR019533">
    <property type="entry name" value="Peptidase_S26"/>
</dbReference>
<dbReference type="Gene3D" id="2.10.109.10">
    <property type="entry name" value="Umud Fragment, subunit A"/>
    <property type="match status" value="1"/>
</dbReference>
<dbReference type="PANTHER" id="PTHR43390:SF1">
    <property type="entry name" value="CHLOROPLAST PROCESSING PEPTIDASE"/>
    <property type="match status" value="1"/>
</dbReference>
<keyword evidence="7" id="KW-0812">Transmembrane</keyword>
<evidence type="ECO:0000256" key="4">
    <source>
        <dbReference type="ARBA" id="ARBA00013208"/>
    </source>
</evidence>
<dbReference type="PANTHER" id="PTHR43390">
    <property type="entry name" value="SIGNAL PEPTIDASE I"/>
    <property type="match status" value="1"/>
</dbReference>
<dbReference type="Pfam" id="PF10502">
    <property type="entry name" value="Peptidase_S26"/>
    <property type="match status" value="1"/>
</dbReference>
<dbReference type="EMBL" id="RCHT01000014">
    <property type="protein sequence ID" value="RLL10342.1"/>
    <property type="molecule type" value="Genomic_DNA"/>
</dbReference>
<evidence type="ECO:0000256" key="6">
    <source>
        <dbReference type="PIRSR" id="PIRSR600223-1"/>
    </source>
</evidence>
<keyword evidence="10" id="KW-1185">Reference proteome</keyword>
<feature type="transmembrane region" description="Helical" evidence="7">
    <location>
        <begin position="39"/>
        <end position="61"/>
    </location>
</feature>
<comment type="subcellular location">
    <subcellularLocation>
        <location evidence="2">Cell membrane</location>
        <topology evidence="2">Single-pass type II membrane protein</topology>
    </subcellularLocation>
    <subcellularLocation>
        <location evidence="7">Membrane</location>
        <topology evidence="7">Single-pass type II membrane protein</topology>
    </subcellularLocation>
</comment>
<dbReference type="PRINTS" id="PR00727">
    <property type="entry name" value="LEADERPTASE"/>
</dbReference>
<dbReference type="Proteomes" id="UP000276301">
    <property type="component" value="Unassembled WGS sequence"/>
</dbReference>
<dbReference type="GO" id="GO:0004252">
    <property type="term" value="F:serine-type endopeptidase activity"/>
    <property type="evidence" value="ECO:0007669"/>
    <property type="project" value="InterPro"/>
</dbReference>
<evidence type="ECO:0000256" key="1">
    <source>
        <dbReference type="ARBA" id="ARBA00000677"/>
    </source>
</evidence>
<accession>A0A498CNE8</accession>
<keyword evidence="7" id="KW-0645">Protease</keyword>
<keyword evidence="7" id="KW-0472">Membrane</keyword>
<comment type="caution">
    <text evidence="9">The sequence shown here is derived from an EMBL/GenBank/DDBJ whole genome shotgun (WGS) entry which is preliminary data.</text>
</comment>
<dbReference type="SUPFAM" id="SSF51306">
    <property type="entry name" value="LexA/Signal peptidase"/>
    <property type="match status" value="1"/>
</dbReference>
<keyword evidence="5 7" id="KW-0378">Hydrolase</keyword>
<feature type="active site" evidence="6">
    <location>
        <position position="111"/>
    </location>
</feature>
<dbReference type="AlphaFoldDB" id="A0A498CNE8"/>
<protein>
    <recommendedName>
        <fullName evidence="4 7">Signal peptidase I</fullName>
        <ecNumber evidence="4 7">3.4.21.89</ecNumber>
    </recommendedName>
</protein>
<gene>
    <name evidence="9" type="primary">lepB</name>
    <name evidence="9" type="ORF">D4A47_08780</name>
</gene>
<sequence>MLEQQYRTRQDARREHDFRYDIKNSLNTRERRRGAVAEVYEWVESCVIAVGVILLIFAFAARTATVSGPSMLPTLRDGDRLLLVQAGYHDPQYGDVVVIDRSQKGEPPIIKRVIGRAGDEIDIDFETGQVRRNGQTLDEPYLNEPTLTRRDVEFPVTVPEGSVFVMGDNRNHSADSRTREIGMIDLRRVMGKAVYRFLPAGRAGEID</sequence>
<evidence type="ECO:0000259" key="8">
    <source>
        <dbReference type="Pfam" id="PF10502"/>
    </source>
</evidence>
<dbReference type="InterPro" id="IPR036286">
    <property type="entry name" value="LexA/Signal_pep-like_sf"/>
</dbReference>
<dbReference type="NCBIfam" id="TIGR02227">
    <property type="entry name" value="sigpep_I_bact"/>
    <property type="match status" value="1"/>
</dbReference>
<dbReference type="CDD" id="cd06530">
    <property type="entry name" value="S26_SPase_I"/>
    <property type="match status" value="1"/>
</dbReference>
<evidence type="ECO:0000313" key="10">
    <source>
        <dbReference type="Proteomes" id="UP000276301"/>
    </source>
</evidence>
<evidence type="ECO:0000256" key="7">
    <source>
        <dbReference type="RuleBase" id="RU362042"/>
    </source>
</evidence>
<evidence type="ECO:0000256" key="3">
    <source>
        <dbReference type="ARBA" id="ARBA00009370"/>
    </source>
</evidence>
<dbReference type="InterPro" id="IPR000223">
    <property type="entry name" value="Pept_S26A_signal_pept_1"/>
</dbReference>
<comment type="similarity">
    <text evidence="3 7">Belongs to the peptidase S26 family.</text>
</comment>
<evidence type="ECO:0000313" key="9">
    <source>
        <dbReference type="EMBL" id="RLL10342.1"/>
    </source>
</evidence>
<dbReference type="PROSITE" id="PS00761">
    <property type="entry name" value="SPASE_I_3"/>
    <property type="match status" value="1"/>
</dbReference>
<name>A0A498CNE8_9FIRM</name>
<dbReference type="EC" id="3.4.21.89" evidence="4 7"/>
<feature type="active site" evidence="6">
    <location>
        <position position="70"/>
    </location>
</feature>
<proteinExistence type="inferred from homology"/>
<evidence type="ECO:0000256" key="2">
    <source>
        <dbReference type="ARBA" id="ARBA00004401"/>
    </source>
</evidence>
<feature type="domain" description="Peptidase S26" evidence="8">
    <location>
        <begin position="40"/>
        <end position="197"/>
    </location>
</feature>
<dbReference type="GO" id="GO:0009003">
    <property type="term" value="F:signal peptidase activity"/>
    <property type="evidence" value="ECO:0007669"/>
    <property type="project" value="UniProtKB-EC"/>
</dbReference>
<dbReference type="InterPro" id="IPR019758">
    <property type="entry name" value="Pept_S26A_signal_pept_1_CS"/>
</dbReference>
<evidence type="ECO:0000256" key="5">
    <source>
        <dbReference type="ARBA" id="ARBA00022801"/>
    </source>
</evidence>
<comment type="catalytic activity">
    <reaction evidence="1 7">
        <text>Cleavage of hydrophobic, N-terminal signal or leader sequences from secreted and periplasmic proteins.</text>
        <dbReference type="EC" id="3.4.21.89"/>
    </reaction>
</comment>
<keyword evidence="7" id="KW-1133">Transmembrane helix</keyword>